<proteinExistence type="predicted"/>
<name>A0A7L4ZSA0_9BACT</name>
<evidence type="ECO:0000313" key="1">
    <source>
        <dbReference type="EMBL" id="KAA9327488.1"/>
    </source>
</evidence>
<dbReference type="RefSeq" id="WP_151079935.1">
    <property type="nucleotide sequence ID" value="NZ_CP047647.1"/>
</dbReference>
<accession>A0A7L4ZSA0</accession>
<comment type="caution">
    <text evidence="1">The sequence shown here is derived from an EMBL/GenBank/DDBJ whole genome shotgun (WGS) entry which is preliminary data.</text>
</comment>
<gene>
    <name evidence="1" type="ORF">F0P96_16020</name>
</gene>
<dbReference type="Proteomes" id="UP000326380">
    <property type="component" value="Unassembled WGS sequence"/>
</dbReference>
<dbReference type="AlphaFoldDB" id="A0A7L4ZSA0"/>
<organism evidence="1 2">
    <name type="scientific">Hymenobacter busanensis</name>
    <dbReference type="NCBI Taxonomy" id="2607656"/>
    <lineage>
        <taxon>Bacteria</taxon>
        <taxon>Pseudomonadati</taxon>
        <taxon>Bacteroidota</taxon>
        <taxon>Cytophagia</taxon>
        <taxon>Cytophagales</taxon>
        <taxon>Hymenobacteraceae</taxon>
        <taxon>Hymenobacter</taxon>
    </lineage>
</organism>
<sequence length="133" mass="15419">MGRDGAGRLGRFAELRQPLFIIGALLYLFACVNRYWAPWPPLPRFINSHLADVLDLPLELTLVLWVMRRFYFRQPAFVLPLSWIVATWLVTAVWFELLMPRFNPRMVADPLDVVAYTVGGLIFWRWMNAPAAA</sequence>
<evidence type="ECO:0000313" key="2">
    <source>
        <dbReference type="Proteomes" id="UP000326380"/>
    </source>
</evidence>
<keyword evidence="2" id="KW-1185">Reference proteome</keyword>
<dbReference type="EMBL" id="VTWU01000006">
    <property type="protein sequence ID" value="KAA9327488.1"/>
    <property type="molecule type" value="Genomic_DNA"/>
</dbReference>
<reference evidence="1 2" key="1">
    <citation type="submission" date="2019-09" db="EMBL/GenBank/DDBJ databases">
        <title>Genome sequence of Hymenobacter sp. M3.</title>
        <authorList>
            <person name="Srinivasan S."/>
        </authorList>
    </citation>
    <scope>NUCLEOTIDE SEQUENCE [LARGE SCALE GENOMIC DNA]</scope>
    <source>
        <strain evidence="1 2">M3</strain>
    </source>
</reference>
<protein>
    <submittedName>
        <fullName evidence="1">Uncharacterized protein</fullName>
    </submittedName>
</protein>